<dbReference type="InterPro" id="IPR050190">
    <property type="entry name" value="UPF0213_domain"/>
</dbReference>
<evidence type="ECO:0000313" key="3">
    <source>
        <dbReference type="EMBL" id="PJC28174.1"/>
    </source>
</evidence>
<dbReference type="SMART" id="SM00465">
    <property type="entry name" value="GIYc"/>
    <property type="match status" value="1"/>
</dbReference>
<comment type="similarity">
    <text evidence="1">Belongs to the UPF0213 family.</text>
</comment>
<dbReference type="InterPro" id="IPR035901">
    <property type="entry name" value="GIY-YIG_endonuc_sf"/>
</dbReference>
<dbReference type="Proteomes" id="UP000229816">
    <property type="component" value="Unassembled WGS sequence"/>
</dbReference>
<organism evidence="3 4">
    <name type="scientific">Candidatus Shapirobacteria bacterium CG_4_9_14_0_2_um_filter_39_11</name>
    <dbReference type="NCBI Taxonomy" id="1974478"/>
    <lineage>
        <taxon>Bacteria</taxon>
        <taxon>Candidatus Shapironibacteriota</taxon>
    </lineage>
</organism>
<comment type="caution">
    <text evidence="3">The sequence shown here is derived from an EMBL/GenBank/DDBJ whole genome shotgun (WGS) entry which is preliminary data.</text>
</comment>
<dbReference type="Gene3D" id="3.40.1440.10">
    <property type="entry name" value="GIY-YIG endonuclease"/>
    <property type="match status" value="1"/>
</dbReference>
<dbReference type="Pfam" id="PF01541">
    <property type="entry name" value="GIY-YIG"/>
    <property type="match status" value="1"/>
</dbReference>
<dbReference type="PANTHER" id="PTHR34477">
    <property type="entry name" value="UPF0213 PROTEIN YHBQ"/>
    <property type="match status" value="1"/>
</dbReference>
<dbReference type="InterPro" id="IPR000305">
    <property type="entry name" value="GIY-YIG_endonuc"/>
</dbReference>
<evidence type="ECO:0000256" key="1">
    <source>
        <dbReference type="ARBA" id="ARBA00007435"/>
    </source>
</evidence>
<dbReference type="EMBL" id="PFSF01000032">
    <property type="protein sequence ID" value="PJC28174.1"/>
    <property type="molecule type" value="Genomic_DNA"/>
</dbReference>
<name>A0A2M8ESS4_9BACT</name>
<evidence type="ECO:0000313" key="4">
    <source>
        <dbReference type="Proteomes" id="UP000229816"/>
    </source>
</evidence>
<protein>
    <recommendedName>
        <fullName evidence="2">GIY-YIG domain-containing protein</fullName>
    </recommendedName>
</protein>
<evidence type="ECO:0000259" key="2">
    <source>
        <dbReference type="PROSITE" id="PS50164"/>
    </source>
</evidence>
<dbReference type="PANTHER" id="PTHR34477:SF1">
    <property type="entry name" value="UPF0213 PROTEIN YHBQ"/>
    <property type="match status" value="1"/>
</dbReference>
<accession>A0A2M8ESS4</accession>
<dbReference type="CDD" id="cd10456">
    <property type="entry name" value="GIY-YIG_UPF0213"/>
    <property type="match status" value="1"/>
</dbReference>
<gene>
    <name evidence="3" type="ORF">CO054_01490</name>
</gene>
<sequence length="91" mass="10721">MDYFVYIARCRDGSLYTGSTWNIAKRIQEHNFNRRGAKSLKGKLPVKLIYSETFETRVEALKREKEIKGWRKEKKEKLIALALMSVAKKRV</sequence>
<proteinExistence type="inferred from homology"/>
<dbReference type="SUPFAM" id="SSF82771">
    <property type="entry name" value="GIY-YIG endonuclease"/>
    <property type="match status" value="1"/>
</dbReference>
<reference evidence="4" key="1">
    <citation type="submission" date="2017-09" db="EMBL/GenBank/DDBJ databases">
        <title>Depth-based differentiation of microbial function through sediment-hosted aquifers and enrichment of novel symbionts in the deep terrestrial subsurface.</title>
        <authorList>
            <person name="Probst A.J."/>
            <person name="Ladd B."/>
            <person name="Jarett J.K."/>
            <person name="Geller-Mcgrath D.E."/>
            <person name="Sieber C.M.K."/>
            <person name="Emerson J.B."/>
            <person name="Anantharaman K."/>
            <person name="Thomas B.C."/>
            <person name="Malmstrom R."/>
            <person name="Stieglmeier M."/>
            <person name="Klingl A."/>
            <person name="Woyke T."/>
            <person name="Ryan C.M."/>
            <person name="Banfield J.F."/>
        </authorList>
    </citation>
    <scope>NUCLEOTIDE SEQUENCE [LARGE SCALE GENOMIC DNA]</scope>
</reference>
<dbReference type="PROSITE" id="PS50164">
    <property type="entry name" value="GIY_YIG"/>
    <property type="match status" value="1"/>
</dbReference>
<feature type="domain" description="GIY-YIG" evidence="2">
    <location>
        <begin position="1"/>
        <end position="77"/>
    </location>
</feature>
<dbReference type="AlphaFoldDB" id="A0A2M8ESS4"/>